<dbReference type="GO" id="GO:0055085">
    <property type="term" value="P:transmembrane transport"/>
    <property type="evidence" value="ECO:0007669"/>
    <property type="project" value="InterPro"/>
</dbReference>
<dbReference type="GO" id="GO:0005886">
    <property type="term" value="C:plasma membrane"/>
    <property type="evidence" value="ECO:0007669"/>
    <property type="project" value="UniProtKB-SubCell"/>
</dbReference>
<dbReference type="EMBL" id="LVVY01000086">
    <property type="protein sequence ID" value="OAM77037.1"/>
    <property type="molecule type" value="Genomic_DNA"/>
</dbReference>
<dbReference type="Gene3D" id="1.10.3720.10">
    <property type="entry name" value="MetI-like"/>
    <property type="match status" value="1"/>
</dbReference>
<organism evidence="10 11">
    <name type="scientific">Devosia elaeis</name>
    <dbReference type="NCBI Taxonomy" id="1770058"/>
    <lineage>
        <taxon>Bacteria</taxon>
        <taxon>Pseudomonadati</taxon>
        <taxon>Pseudomonadota</taxon>
        <taxon>Alphaproteobacteria</taxon>
        <taxon>Hyphomicrobiales</taxon>
        <taxon>Devosiaceae</taxon>
        <taxon>Devosia</taxon>
    </lineage>
</organism>
<sequence length="364" mass="40284">MSLSPLNQRRLANFRANGRGWWSLWIFLLLFIVTLGAEFLANDRPILVSYKGELMVPALVDYPESKFGGFFASTNFRDTFIAGEIEANGWMIWPPVRFSYGTVDPYIAFSGANPPSWMLSRETICQRYPLGVDDPDCVPGNYHYLGTDDRGRDVLARLIYGFRISILFGLVLTAASSVIGVAAGAVQGYFGGWVDLIAQRLIEIWTSVPSLYLLLIISSVIAPSFWVLLGILLLFSWVTLVGIVRAEFLRARNFEYVSAARALGVSNLTIMWRHLLPNAMVATLTFMPFILSGSVATLTSLDFLGFGLPPGSPSLGELLAQGKNNLQAPWLGLTGFFTIAIIMTLLVFIGEAVRDAFDPRKTFR</sequence>
<dbReference type="CDD" id="cd06261">
    <property type="entry name" value="TM_PBP2"/>
    <property type="match status" value="1"/>
</dbReference>
<proteinExistence type="inferred from homology"/>
<dbReference type="FunFam" id="1.10.3720.10:FF:000005">
    <property type="entry name" value="Microcin C ABC transporter permease"/>
    <property type="match status" value="1"/>
</dbReference>
<accession>A0A178HWN5</accession>
<feature type="domain" description="ABC transmembrane type-1" evidence="9">
    <location>
        <begin position="162"/>
        <end position="354"/>
    </location>
</feature>
<evidence type="ECO:0000256" key="4">
    <source>
        <dbReference type="ARBA" id="ARBA00022519"/>
    </source>
</evidence>
<evidence type="ECO:0000256" key="6">
    <source>
        <dbReference type="ARBA" id="ARBA00022989"/>
    </source>
</evidence>
<protein>
    <submittedName>
        <fullName evidence="10">Peptide ABC transporter permease</fullName>
    </submittedName>
</protein>
<dbReference type="PANTHER" id="PTHR30325:SF0">
    <property type="entry name" value="INNER MEMBRANE ABC TRANSPORTER PERMEASE PROTEIN YEJE"/>
    <property type="match status" value="1"/>
</dbReference>
<evidence type="ECO:0000313" key="11">
    <source>
        <dbReference type="Proteomes" id="UP000078389"/>
    </source>
</evidence>
<evidence type="ECO:0000256" key="1">
    <source>
        <dbReference type="ARBA" id="ARBA00004429"/>
    </source>
</evidence>
<evidence type="ECO:0000256" key="5">
    <source>
        <dbReference type="ARBA" id="ARBA00022692"/>
    </source>
</evidence>
<evidence type="ECO:0000313" key="10">
    <source>
        <dbReference type="EMBL" id="OAM77037.1"/>
    </source>
</evidence>
<comment type="similarity">
    <text evidence="8">Belongs to the binding-protein-dependent transport system permease family.</text>
</comment>
<dbReference type="PANTHER" id="PTHR30325">
    <property type="entry name" value="MEMBRANE COMPONENT OF ABC TRANSPORTER"/>
    <property type="match status" value="1"/>
</dbReference>
<gene>
    <name evidence="10" type="ORF">A3840_10350</name>
</gene>
<evidence type="ECO:0000256" key="8">
    <source>
        <dbReference type="RuleBase" id="RU363032"/>
    </source>
</evidence>
<keyword evidence="4" id="KW-0997">Cell inner membrane</keyword>
<dbReference type="SUPFAM" id="SSF161098">
    <property type="entry name" value="MetI-like"/>
    <property type="match status" value="1"/>
</dbReference>
<dbReference type="Pfam" id="PF00528">
    <property type="entry name" value="BPD_transp_1"/>
    <property type="match status" value="1"/>
</dbReference>
<dbReference type="PROSITE" id="PS50928">
    <property type="entry name" value="ABC_TM1"/>
    <property type="match status" value="1"/>
</dbReference>
<dbReference type="AlphaFoldDB" id="A0A178HWN5"/>
<feature type="transmembrane region" description="Helical" evidence="8">
    <location>
        <begin position="281"/>
        <end position="308"/>
    </location>
</feature>
<dbReference type="InterPro" id="IPR035906">
    <property type="entry name" value="MetI-like_sf"/>
</dbReference>
<keyword evidence="7 8" id="KW-0472">Membrane</keyword>
<dbReference type="Proteomes" id="UP000078389">
    <property type="component" value="Unassembled WGS sequence"/>
</dbReference>
<dbReference type="InterPro" id="IPR000515">
    <property type="entry name" value="MetI-like"/>
</dbReference>
<evidence type="ECO:0000256" key="3">
    <source>
        <dbReference type="ARBA" id="ARBA00022475"/>
    </source>
</evidence>
<comment type="subcellular location">
    <subcellularLocation>
        <location evidence="1">Cell inner membrane</location>
        <topology evidence="1">Multi-pass membrane protein</topology>
    </subcellularLocation>
    <subcellularLocation>
        <location evidence="8">Cell membrane</location>
        <topology evidence="8">Multi-pass membrane protein</topology>
    </subcellularLocation>
</comment>
<keyword evidence="6 8" id="KW-1133">Transmembrane helix</keyword>
<evidence type="ECO:0000259" key="9">
    <source>
        <dbReference type="PROSITE" id="PS50928"/>
    </source>
</evidence>
<reference evidence="10 11" key="1">
    <citation type="submission" date="2016-03" db="EMBL/GenBank/DDBJ databases">
        <title>Genome sequencing of Devosia sp. S37.</title>
        <authorList>
            <person name="Mohd Nor M."/>
        </authorList>
    </citation>
    <scope>NUCLEOTIDE SEQUENCE [LARGE SCALE GENOMIC DNA]</scope>
    <source>
        <strain evidence="10 11">S37</strain>
    </source>
</reference>
<dbReference type="GO" id="GO:0042884">
    <property type="term" value="P:microcin transport"/>
    <property type="evidence" value="ECO:0007669"/>
    <property type="project" value="TreeGrafter"/>
</dbReference>
<evidence type="ECO:0000256" key="7">
    <source>
        <dbReference type="ARBA" id="ARBA00023136"/>
    </source>
</evidence>
<keyword evidence="2 8" id="KW-0813">Transport</keyword>
<feature type="transmembrane region" description="Helical" evidence="8">
    <location>
        <begin position="210"/>
        <end position="243"/>
    </location>
</feature>
<evidence type="ECO:0000256" key="2">
    <source>
        <dbReference type="ARBA" id="ARBA00022448"/>
    </source>
</evidence>
<keyword evidence="3" id="KW-1003">Cell membrane</keyword>
<dbReference type="OrthoDB" id="9766870at2"/>
<keyword evidence="11" id="KW-1185">Reference proteome</keyword>
<dbReference type="RefSeq" id="WP_067455903.1">
    <property type="nucleotide sequence ID" value="NZ_LVVY01000086.1"/>
</dbReference>
<comment type="caution">
    <text evidence="10">The sequence shown here is derived from an EMBL/GenBank/DDBJ whole genome shotgun (WGS) entry which is preliminary data.</text>
</comment>
<feature type="transmembrane region" description="Helical" evidence="8">
    <location>
        <begin position="166"/>
        <end position="190"/>
    </location>
</feature>
<feature type="transmembrane region" description="Helical" evidence="8">
    <location>
        <begin position="20"/>
        <end position="41"/>
    </location>
</feature>
<dbReference type="STRING" id="1770058.A3840_10350"/>
<feature type="transmembrane region" description="Helical" evidence="8">
    <location>
        <begin position="328"/>
        <end position="350"/>
    </location>
</feature>
<keyword evidence="5 8" id="KW-0812">Transmembrane</keyword>
<name>A0A178HWN5_9HYPH</name>